<accession>A0A7D5H170</accession>
<dbReference type="AlphaFoldDB" id="A0A7D5H170"/>
<keyword evidence="3" id="KW-1185">Reference proteome</keyword>
<feature type="chain" id="PRO_5028906842" description="Fap system outer membrane protein" evidence="1">
    <location>
        <begin position="21"/>
        <end position="251"/>
    </location>
</feature>
<evidence type="ECO:0000256" key="1">
    <source>
        <dbReference type="SAM" id="SignalP"/>
    </source>
</evidence>
<organism evidence="2 3">
    <name type="scientific">Pseudomonas eucalypticola</name>
    <dbReference type="NCBI Taxonomy" id="2599595"/>
    <lineage>
        <taxon>Bacteria</taxon>
        <taxon>Pseudomonadati</taxon>
        <taxon>Pseudomonadota</taxon>
        <taxon>Gammaproteobacteria</taxon>
        <taxon>Pseudomonadales</taxon>
        <taxon>Pseudomonadaceae</taxon>
        <taxon>Pseudomonas</taxon>
    </lineage>
</organism>
<dbReference type="RefSeq" id="WP_158153324.1">
    <property type="nucleotide sequence ID" value="NZ_CP056030.1"/>
</dbReference>
<evidence type="ECO:0000313" key="2">
    <source>
        <dbReference type="EMBL" id="QKZ05447.1"/>
    </source>
</evidence>
<dbReference type="KEGG" id="pez:HWQ56_17245"/>
<gene>
    <name evidence="2" type="ORF">HWQ56_17245</name>
</gene>
<keyword evidence="1" id="KW-0732">Signal</keyword>
<dbReference type="Proteomes" id="UP000509568">
    <property type="component" value="Chromosome"/>
</dbReference>
<proteinExistence type="predicted"/>
<evidence type="ECO:0008006" key="4">
    <source>
        <dbReference type="Google" id="ProtNLM"/>
    </source>
</evidence>
<sequence length="251" mass="25533">MNTQQWLLALCLTASVPVHASPAFQPIEVKDAELSTLRGRFVMPGRIISFGVVMSTTWQNANGDIIGANANLQVQASTIKPQFYVQMVNQKGTGTANLAQNPGQGVITGGAGLTATQGVTQSVRAAGDNNTAYNNVDLSVTQASQAPAVTAPQGQVLAPGSSITGSNGAGSLTVASNGNGVQLSIQANNNQGTTLQSLGQGGLSQLTALTGSTNQVTNLTQLNVVLGNKLPASGSIDAGLSQLKGLRNMGY</sequence>
<name>A0A7D5H170_9PSED</name>
<protein>
    <recommendedName>
        <fullName evidence="4">Fap system outer membrane protein</fullName>
    </recommendedName>
</protein>
<feature type="signal peptide" evidence="1">
    <location>
        <begin position="1"/>
        <end position="20"/>
    </location>
</feature>
<reference evidence="2 3" key="1">
    <citation type="submission" date="2020-06" db="EMBL/GenBank/DDBJ databases">
        <title>Pseudomonas eucalypticola sp. nov., an endophyte of Eucalyptus dunnii leaves with biocontrol ability of eucalyptus leaf blight.</title>
        <authorList>
            <person name="Liu Y."/>
            <person name="Song Z."/>
            <person name="Zeng H."/>
            <person name="Lu M."/>
            <person name="Wang X."/>
            <person name="Lian X."/>
            <person name="Zhang Q."/>
        </authorList>
    </citation>
    <scope>NUCLEOTIDE SEQUENCE [LARGE SCALE GENOMIC DNA]</scope>
    <source>
        <strain evidence="2 3">NP-1</strain>
    </source>
</reference>
<dbReference type="EMBL" id="CP056030">
    <property type="protein sequence ID" value="QKZ05447.1"/>
    <property type="molecule type" value="Genomic_DNA"/>
</dbReference>
<evidence type="ECO:0000313" key="3">
    <source>
        <dbReference type="Proteomes" id="UP000509568"/>
    </source>
</evidence>